<evidence type="ECO:0000256" key="6">
    <source>
        <dbReference type="ARBA" id="ARBA00022692"/>
    </source>
</evidence>
<evidence type="ECO:0000256" key="11">
    <source>
        <dbReference type="ARBA" id="ARBA00023303"/>
    </source>
</evidence>
<evidence type="ECO:0000256" key="5">
    <source>
        <dbReference type="ARBA" id="ARBA00022673"/>
    </source>
</evidence>
<dbReference type="InterPro" id="IPR050927">
    <property type="entry name" value="TRPM"/>
</dbReference>
<evidence type="ECO:0000256" key="13">
    <source>
        <dbReference type="SAM" id="Phobius"/>
    </source>
</evidence>
<evidence type="ECO:0000313" key="16">
    <source>
        <dbReference type="EMBL" id="RWS12646.1"/>
    </source>
</evidence>
<feature type="compositionally biased region" description="Low complexity" evidence="12">
    <location>
        <begin position="37"/>
        <end position="47"/>
    </location>
</feature>
<keyword evidence="7" id="KW-0106">Calcium</keyword>
<feature type="compositionally biased region" description="Polar residues" evidence="12">
    <location>
        <begin position="110"/>
        <end position="122"/>
    </location>
</feature>
<accession>A0A3S3SAB0</accession>
<gene>
    <name evidence="16" type="ORF">B4U79_13103</name>
</gene>
<keyword evidence="6 13" id="KW-0812">Transmembrane</keyword>
<feature type="transmembrane region" description="Helical" evidence="13">
    <location>
        <begin position="1075"/>
        <end position="1096"/>
    </location>
</feature>
<keyword evidence="17" id="KW-1185">Reference proteome</keyword>
<evidence type="ECO:0000256" key="7">
    <source>
        <dbReference type="ARBA" id="ARBA00022837"/>
    </source>
</evidence>
<keyword evidence="9" id="KW-0406">Ion transport</keyword>
<evidence type="ECO:0000313" key="17">
    <source>
        <dbReference type="Proteomes" id="UP000285301"/>
    </source>
</evidence>
<keyword evidence="5" id="KW-0107">Calcium channel</keyword>
<feature type="region of interest" description="Disordered" evidence="12">
    <location>
        <begin position="110"/>
        <end position="132"/>
    </location>
</feature>
<feature type="domain" description="TRPM-like" evidence="15">
    <location>
        <begin position="568"/>
        <end position="789"/>
    </location>
</feature>
<dbReference type="GO" id="GO:0005262">
    <property type="term" value="F:calcium channel activity"/>
    <property type="evidence" value="ECO:0007669"/>
    <property type="project" value="UniProtKB-KW"/>
</dbReference>
<dbReference type="InterPro" id="IPR057366">
    <property type="entry name" value="TRPM-like"/>
</dbReference>
<dbReference type="PANTHER" id="PTHR13800">
    <property type="entry name" value="TRANSIENT RECEPTOR POTENTIAL CATION CHANNEL, SUBFAMILY M, MEMBER 6"/>
    <property type="match status" value="1"/>
</dbReference>
<feature type="transmembrane region" description="Helical" evidence="13">
    <location>
        <begin position="941"/>
        <end position="962"/>
    </location>
</feature>
<keyword evidence="8 13" id="KW-1133">Transmembrane helix</keyword>
<evidence type="ECO:0000256" key="2">
    <source>
        <dbReference type="ARBA" id="ARBA00022448"/>
    </source>
</evidence>
<dbReference type="InterPro" id="IPR015797">
    <property type="entry name" value="NUDIX_hydrolase-like_dom_sf"/>
</dbReference>
<keyword evidence="2" id="KW-0813">Transport</keyword>
<keyword evidence="3" id="KW-1003">Cell membrane</keyword>
<dbReference type="OrthoDB" id="301415at2759"/>
<dbReference type="Pfam" id="PF25508">
    <property type="entry name" value="TRPM2"/>
    <property type="match status" value="1"/>
</dbReference>
<evidence type="ECO:0000256" key="8">
    <source>
        <dbReference type="ARBA" id="ARBA00022989"/>
    </source>
</evidence>
<proteinExistence type="predicted"/>
<evidence type="ECO:0000256" key="10">
    <source>
        <dbReference type="ARBA" id="ARBA00023136"/>
    </source>
</evidence>
<feature type="transmembrane region" description="Helical" evidence="13">
    <location>
        <begin position="968"/>
        <end position="985"/>
    </location>
</feature>
<feature type="domain" description="TRPM SLOG" evidence="14">
    <location>
        <begin position="166"/>
        <end position="425"/>
    </location>
</feature>
<evidence type="ECO:0000256" key="1">
    <source>
        <dbReference type="ARBA" id="ARBA00004651"/>
    </source>
</evidence>
<evidence type="ECO:0000256" key="12">
    <source>
        <dbReference type="SAM" id="MobiDB-lite"/>
    </source>
</evidence>
<feature type="transmembrane region" description="Helical" evidence="13">
    <location>
        <begin position="811"/>
        <end position="836"/>
    </location>
</feature>
<feature type="transmembrane region" description="Helical" evidence="13">
    <location>
        <begin position="1161"/>
        <end position="1186"/>
    </location>
</feature>
<keyword evidence="11" id="KW-0407">Ion channel</keyword>
<evidence type="ECO:0000256" key="4">
    <source>
        <dbReference type="ARBA" id="ARBA00022568"/>
    </source>
</evidence>
<evidence type="ECO:0000259" key="14">
    <source>
        <dbReference type="Pfam" id="PF18139"/>
    </source>
</evidence>
<dbReference type="SUPFAM" id="SSF55811">
    <property type="entry name" value="Nudix"/>
    <property type="match status" value="1"/>
</dbReference>
<feature type="transmembrane region" description="Helical" evidence="13">
    <location>
        <begin position="1216"/>
        <end position="1236"/>
    </location>
</feature>
<feature type="transmembrane region" description="Helical" evidence="13">
    <location>
        <begin position="1005"/>
        <end position="1024"/>
    </location>
</feature>
<keyword evidence="4" id="KW-0109">Calcium transport</keyword>
<dbReference type="GO" id="GO:0005886">
    <property type="term" value="C:plasma membrane"/>
    <property type="evidence" value="ECO:0007669"/>
    <property type="project" value="UniProtKB-SubCell"/>
</dbReference>
<organism evidence="16 17">
    <name type="scientific">Dinothrombium tinctorium</name>
    <dbReference type="NCBI Taxonomy" id="1965070"/>
    <lineage>
        <taxon>Eukaryota</taxon>
        <taxon>Metazoa</taxon>
        <taxon>Ecdysozoa</taxon>
        <taxon>Arthropoda</taxon>
        <taxon>Chelicerata</taxon>
        <taxon>Arachnida</taxon>
        <taxon>Acari</taxon>
        <taxon>Acariformes</taxon>
        <taxon>Trombidiformes</taxon>
        <taxon>Prostigmata</taxon>
        <taxon>Anystina</taxon>
        <taxon>Parasitengona</taxon>
        <taxon>Trombidioidea</taxon>
        <taxon>Trombidiidae</taxon>
        <taxon>Dinothrombium</taxon>
    </lineage>
</organism>
<dbReference type="InterPro" id="IPR041491">
    <property type="entry name" value="TRPM_SLOG"/>
</dbReference>
<dbReference type="PANTHER" id="PTHR13800:SF1">
    <property type="entry name" value="TRANSIENT RECEPTOR POTENTIAL CATION CHANNEL TRPM"/>
    <property type="match status" value="1"/>
</dbReference>
<keyword evidence="10 13" id="KW-0472">Membrane</keyword>
<name>A0A3S3SAB0_9ACAR</name>
<dbReference type="Gene3D" id="3.90.79.10">
    <property type="entry name" value="Nucleoside Triphosphate Pyrophosphohydrolase"/>
    <property type="match status" value="1"/>
</dbReference>
<feature type="region of interest" description="Disordered" evidence="12">
    <location>
        <begin position="1"/>
        <end position="47"/>
    </location>
</feature>
<dbReference type="STRING" id="1965070.A0A3S3SAB0"/>
<evidence type="ECO:0000259" key="15">
    <source>
        <dbReference type="Pfam" id="PF25508"/>
    </source>
</evidence>
<dbReference type="Pfam" id="PF18139">
    <property type="entry name" value="LSDAT_euk"/>
    <property type="match status" value="1"/>
</dbReference>
<feature type="transmembrane region" description="Helical" evidence="13">
    <location>
        <begin position="1044"/>
        <end position="1063"/>
    </location>
</feature>
<comment type="caution">
    <text evidence="16">The sequence shown here is derived from an EMBL/GenBank/DDBJ whole genome shotgun (WGS) entry which is preliminary data.</text>
</comment>
<dbReference type="Proteomes" id="UP000285301">
    <property type="component" value="Unassembled WGS sequence"/>
</dbReference>
<sequence>MPLQPNTPPVIIIPNPMEDCPSEQASPNLESDDTRGSVDSGSEVVSVRQRRGRSFLRSIAQRLHVAAHISRAKRAENFANVDSEPVVANSIPLDDVKRYARQESILSTQSVSETGIQRQVSSHSRKGSQKNQEMLAAKQSTTRDYYLGRGTIHFWKNFAFEQEGRPYLKVNHDVHIEDVASSMYYSWHMPAPRIVAMIISNVDSLKEWTSVRQRLSFQKGLMKAANTTNMWIFTNGANVGAAKIIGDAVEQEIKAKQSMISSNQTSSFSNIAPKLTIVGVLREDMLKYADSLVEDGKVTIENLGNSPEEGKYELNPNHTHYVVVRDNTVNKTGINMFIIRIMQLLSSLGGSDFAKETIDKVKNVPDICSLANMEIPVVSIVIQGGYDCARLVLDCLKRQFPVVILRGSGGIADIISYAYMEIRQRSRDAGPWGNWDPEYVENYLKPDIATKIIHYFPKFRDNTLARNILRDRILDCVRLAKYENASLLTVLNMHNYSECQLENLSVYMLRALFKAKPSCSGRGDRFEFSDDKILKELYLTLDWNCPDVAKSEVLIKDPQYVIRLQKDLFQAALLRPNREEFVDLFLTHGFRLHKFITPARLRRLFKFIYHEEFFHTVCWEGVLGHSLMSKPSKYFVDTDLNWLIETCTGLEHFVSSDHLYYNVLSMYVHDASSAERKALAILTMWAIFGNKQKLVRTLWKHSDQPIHLALVISMIYERLSWYATETNVKMDLKEQSKKYGAYATGVLDECYSRAINRAFDVLSEKSPDWNHKTAVDIAANARTRTFLAHPCCQKWLTNTFLGDIRLRELSWGFLTIPTCIKILISAIFIIPMYVWVRFKPKIIPKTNVVQEMEEDERDGDHGMIGDDANLLSHCKGDNMIAHEQTGDIGRRPSFILRNKPNPDKPNTYYSSLLRDREVILRAQPPLWKMIILMWNAPITKFYTFQLFYVMFLALFSIATLLPSCGSKIVDLSLCTWTALIVIEYIRRTYLLYRKYTSVPLVYKCIEIMLIILFVIVFAMTGAFAYDLSPYTRKIMLCIGLLYFYYRYIAIYLPISPTLGPLLYRLKLMILVDFTNFLRMAMIIIISSGVVMQAILYPDEELSWEIFRQTFHRAWFTLFLTPHDELIFKPECENYLANPVGDECVVSRYNQSAPISCPNFGFWPYVFAVQYFVLLKLILLTLLYALFSATASRLEAETDAIWKYQRYILVADFSNRLPLPAPLSIFCYAYIIVKYIFRLLSCYYCRMWCKSRSKGKKQKDAIDAPQFDDSAERKYNLRLSEEDYNFWRHLAREYSDKLDKLAEQSDINKKQWESIQAIAEEIEYEKKILRQLKGKTSELERMMNLSHVYLESIKHVASRKFESLETEYSFSAKFHHVLARQSPYPGTRVNRIPVPDKYVPWEVMWIDYDPVAYTKQKSDFNSKLEQFVDEDILLLQELQMDEISSKLPVYKWNCSSTNPAGITIDRTSWCVNEDGVNILYKLENGIPRNPFGRTGLRGRGALPRWGPNHYVVLVITRWQASKVPIAGGKVLELVVEKSFPRWDQLSLPSRFISGDNLYVELQTLFKMPPDSQPWTKSEIMIDFFKSCCSTPVIDLTKTDVIAPDYGLKYELVHRGYMDDPLNTDQSWKEVEFWHIHFTSLDTLSEKMHPVNVNWRIVTEDLFIKLPAGLAALLQEVTNKLQPAII</sequence>
<protein>
    <submittedName>
        <fullName evidence="16">Protein ced-11-like protein</fullName>
    </submittedName>
</protein>
<reference evidence="16 17" key="1">
    <citation type="journal article" date="2018" name="Gigascience">
        <title>Genomes of trombidid mites reveal novel predicted allergens and laterally-transferred genes associated with secondary metabolism.</title>
        <authorList>
            <person name="Dong X."/>
            <person name="Chaisiri K."/>
            <person name="Xia D."/>
            <person name="Armstrong S.D."/>
            <person name="Fang Y."/>
            <person name="Donnelly M.J."/>
            <person name="Kadowaki T."/>
            <person name="McGarry J.W."/>
            <person name="Darby A.C."/>
            <person name="Makepeace B.L."/>
        </authorList>
    </citation>
    <scope>NUCLEOTIDE SEQUENCE [LARGE SCALE GENOMIC DNA]</scope>
    <source>
        <strain evidence="16">UoL-WK</strain>
    </source>
</reference>
<comment type="subcellular location">
    <subcellularLocation>
        <location evidence="1">Cell membrane</location>
        <topology evidence="1">Multi-pass membrane protein</topology>
    </subcellularLocation>
</comment>
<dbReference type="EMBL" id="NCKU01001240">
    <property type="protein sequence ID" value="RWS12646.1"/>
    <property type="molecule type" value="Genomic_DNA"/>
</dbReference>
<evidence type="ECO:0000256" key="9">
    <source>
        <dbReference type="ARBA" id="ARBA00023065"/>
    </source>
</evidence>
<evidence type="ECO:0000256" key="3">
    <source>
        <dbReference type="ARBA" id="ARBA00022475"/>
    </source>
</evidence>
<dbReference type="Pfam" id="PF25969">
    <property type="entry name" value="NUDT9_N"/>
    <property type="match status" value="1"/>
</dbReference>